<proteinExistence type="inferred from homology"/>
<dbReference type="InterPro" id="IPR008962">
    <property type="entry name" value="PapD-like_sf"/>
</dbReference>
<organism evidence="3 4">
    <name type="scientific">Brassica cretica</name>
    <name type="common">Mustard</name>
    <dbReference type="NCBI Taxonomy" id="69181"/>
    <lineage>
        <taxon>Eukaryota</taxon>
        <taxon>Viridiplantae</taxon>
        <taxon>Streptophyta</taxon>
        <taxon>Embryophyta</taxon>
        <taxon>Tracheophyta</taxon>
        <taxon>Spermatophyta</taxon>
        <taxon>Magnoliopsida</taxon>
        <taxon>eudicotyledons</taxon>
        <taxon>Gunneridae</taxon>
        <taxon>Pentapetalae</taxon>
        <taxon>rosids</taxon>
        <taxon>malvids</taxon>
        <taxon>Brassicales</taxon>
        <taxon>Brassicaceae</taxon>
        <taxon>Brassiceae</taxon>
        <taxon>Brassica</taxon>
    </lineage>
</organism>
<feature type="domain" description="MSP" evidence="2">
    <location>
        <begin position="5"/>
        <end position="104"/>
    </location>
</feature>
<dbReference type="EMBL" id="QGKV02000297">
    <property type="protein sequence ID" value="KAF3606415.1"/>
    <property type="molecule type" value="Genomic_DNA"/>
</dbReference>
<gene>
    <name evidence="3" type="ORF">DY000_02044765</name>
</gene>
<dbReference type="Pfam" id="PF00635">
    <property type="entry name" value="Motile_Sperm"/>
    <property type="match status" value="1"/>
</dbReference>
<reference evidence="3 4" key="1">
    <citation type="journal article" date="2020" name="BMC Genomics">
        <title>Intraspecific diversification of the crop wild relative Brassica cretica Lam. using demographic model selection.</title>
        <authorList>
            <person name="Kioukis A."/>
            <person name="Michalopoulou V.A."/>
            <person name="Briers L."/>
            <person name="Pirintsos S."/>
            <person name="Studholme D.J."/>
            <person name="Pavlidis P."/>
            <person name="Sarris P.F."/>
        </authorList>
    </citation>
    <scope>NUCLEOTIDE SEQUENCE [LARGE SCALE GENOMIC DNA]</scope>
    <source>
        <strain evidence="4">cv. PFS-1207/04</strain>
    </source>
</reference>
<evidence type="ECO:0000313" key="3">
    <source>
        <dbReference type="EMBL" id="KAF3606415.1"/>
    </source>
</evidence>
<comment type="caution">
    <text evidence="3">The sequence shown here is derived from an EMBL/GenBank/DDBJ whole genome shotgun (WGS) entry which is preliminary data.</text>
</comment>
<dbReference type="Gene3D" id="2.60.40.10">
    <property type="entry name" value="Immunoglobulins"/>
    <property type="match status" value="1"/>
</dbReference>
<accession>A0ABQ7ETF8</accession>
<comment type="similarity">
    <text evidence="1">Belongs to the VAMP-associated protein (VAP) (TC 9.B.17) family.</text>
</comment>
<evidence type="ECO:0000259" key="2">
    <source>
        <dbReference type="PROSITE" id="PS50202"/>
    </source>
</evidence>
<evidence type="ECO:0000256" key="1">
    <source>
        <dbReference type="ARBA" id="ARBA00008932"/>
    </source>
</evidence>
<dbReference type="Proteomes" id="UP000266723">
    <property type="component" value="Unassembled WGS sequence"/>
</dbReference>
<dbReference type="PROSITE" id="PS50202">
    <property type="entry name" value="MSP"/>
    <property type="match status" value="1"/>
</dbReference>
<keyword evidence="4" id="KW-1185">Reference proteome</keyword>
<sequence length="104" mass="11555">MNVPLLDIQPRTLKFVVDLKKQSTCVVQLTNTTNLFVAFKVKTTSPKKYCVRPNVGVVAPKSSCEFSGMMATSYFLSNNALISCTYLCSVGGMSLLHDVWWRGK</sequence>
<dbReference type="PANTHER" id="PTHR10809">
    <property type="entry name" value="VESICLE-ASSOCIATED MEMBRANE PROTEIN-ASSOCIATED PROTEIN"/>
    <property type="match status" value="1"/>
</dbReference>
<protein>
    <recommendedName>
        <fullName evidence="2">MSP domain-containing protein</fullName>
    </recommendedName>
</protein>
<dbReference type="SUPFAM" id="SSF49354">
    <property type="entry name" value="PapD-like"/>
    <property type="match status" value="1"/>
</dbReference>
<dbReference type="InterPro" id="IPR000535">
    <property type="entry name" value="MSP_dom"/>
</dbReference>
<evidence type="ECO:0000313" key="4">
    <source>
        <dbReference type="Proteomes" id="UP000266723"/>
    </source>
</evidence>
<dbReference type="InterPro" id="IPR016763">
    <property type="entry name" value="VAP"/>
</dbReference>
<dbReference type="InterPro" id="IPR013783">
    <property type="entry name" value="Ig-like_fold"/>
</dbReference>
<name>A0ABQ7ETF8_BRACR</name>
<dbReference type="PANTHER" id="PTHR10809:SF45">
    <property type="entry name" value="VESICLE-ASSOCIATED PROTEIN 2-2"/>
    <property type="match status" value="1"/>
</dbReference>